<dbReference type="PANTHER" id="PTHR48081">
    <property type="entry name" value="AB HYDROLASE SUPERFAMILY PROTEIN C4A8.06C"/>
    <property type="match status" value="1"/>
</dbReference>
<dbReference type="EMBL" id="JADOET010000001">
    <property type="protein sequence ID" value="MBF8148596.1"/>
    <property type="molecule type" value="Genomic_DNA"/>
</dbReference>
<dbReference type="Pfam" id="PF00135">
    <property type="entry name" value="COesterase"/>
    <property type="match status" value="1"/>
</dbReference>
<organism evidence="3 4">
    <name type="scientific">Winogradskyella marina</name>
    <dbReference type="NCBI Taxonomy" id="2785530"/>
    <lineage>
        <taxon>Bacteria</taxon>
        <taxon>Pseudomonadati</taxon>
        <taxon>Bacteroidota</taxon>
        <taxon>Flavobacteriia</taxon>
        <taxon>Flavobacteriales</taxon>
        <taxon>Flavobacteriaceae</taxon>
        <taxon>Winogradskyella</taxon>
    </lineage>
</organism>
<proteinExistence type="predicted"/>
<dbReference type="InterPro" id="IPR050300">
    <property type="entry name" value="GDXG_lipolytic_enzyme"/>
</dbReference>
<keyword evidence="4" id="KW-1185">Reference proteome</keyword>
<gene>
    <name evidence="3" type="ORF">ITJ86_01735</name>
</gene>
<keyword evidence="1" id="KW-0378">Hydrolase</keyword>
<evidence type="ECO:0000313" key="3">
    <source>
        <dbReference type="EMBL" id="MBF8148596.1"/>
    </source>
</evidence>
<dbReference type="InterPro" id="IPR029058">
    <property type="entry name" value="AB_hydrolase_fold"/>
</dbReference>
<evidence type="ECO:0000256" key="1">
    <source>
        <dbReference type="ARBA" id="ARBA00022801"/>
    </source>
</evidence>
<dbReference type="Proteomes" id="UP000611215">
    <property type="component" value="Unassembled WGS sequence"/>
</dbReference>
<evidence type="ECO:0000259" key="2">
    <source>
        <dbReference type="Pfam" id="PF00135"/>
    </source>
</evidence>
<sequence>MKKITILLVLFITVGLSAQNMETYIYSIKGQDTLRLDVFTPENIKKSDSLPVLLWMHGGGFSGSHRAYPDDQNLVKYAAKEQNYIGVSISYRLLRKNTATGFGCDCTKDEKMETFKQAAIDYLDAAKFLVDRAKTLQIDPTKIIAGGSSAGAEGILNAVFMKDYFVTDKDAYNNVKFAGLLSCAGAMVDARYITEENAIPAVLYHGTEDQLVPFGSASHHLCDPKRDGYFILDGSGIIAEKLEDFDTSYYFNIVKGGRHEIARIPIEEMDTIFNFFERAVINDEVIQTKIIKTTE</sequence>
<feature type="domain" description="Carboxylesterase type B" evidence="2">
    <location>
        <begin position="29"/>
        <end position="153"/>
    </location>
</feature>
<dbReference type="Gene3D" id="3.40.50.1820">
    <property type="entry name" value="alpha/beta hydrolase"/>
    <property type="match status" value="1"/>
</dbReference>
<dbReference type="InterPro" id="IPR002018">
    <property type="entry name" value="CarbesteraseB"/>
</dbReference>
<evidence type="ECO:0000313" key="4">
    <source>
        <dbReference type="Proteomes" id="UP000611215"/>
    </source>
</evidence>
<dbReference type="SUPFAM" id="SSF53474">
    <property type="entry name" value="alpha/beta-Hydrolases"/>
    <property type="match status" value="1"/>
</dbReference>
<accession>A0ABS0EDS7</accession>
<dbReference type="RefSeq" id="WP_195869876.1">
    <property type="nucleotide sequence ID" value="NZ_JADOET010000001.1"/>
</dbReference>
<comment type="caution">
    <text evidence="3">The sequence shown here is derived from an EMBL/GenBank/DDBJ whole genome shotgun (WGS) entry which is preliminary data.</text>
</comment>
<name>A0ABS0EDS7_9FLAO</name>
<reference evidence="3 4" key="1">
    <citation type="submission" date="2020-11" db="EMBL/GenBank/DDBJ databases">
        <title>Winogradskyella marina sp. nov., isolated from marine sediment.</title>
        <authorList>
            <person name="Bo J."/>
            <person name="Wang S."/>
            <person name="Song X."/>
            <person name="Du Z."/>
        </authorList>
    </citation>
    <scope>NUCLEOTIDE SEQUENCE [LARGE SCALE GENOMIC DNA]</scope>
    <source>
        <strain evidence="3 4">F6397</strain>
    </source>
</reference>
<protein>
    <submittedName>
        <fullName evidence="3">Carboxylesterase family protein</fullName>
    </submittedName>
</protein>